<proteinExistence type="predicted"/>
<organism evidence="2 3">
    <name type="scientific">Catenaria anguillulae PL171</name>
    <dbReference type="NCBI Taxonomy" id="765915"/>
    <lineage>
        <taxon>Eukaryota</taxon>
        <taxon>Fungi</taxon>
        <taxon>Fungi incertae sedis</taxon>
        <taxon>Blastocladiomycota</taxon>
        <taxon>Blastocladiomycetes</taxon>
        <taxon>Blastocladiales</taxon>
        <taxon>Catenariaceae</taxon>
        <taxon>Catenaria</taxon>
    </lineage>
</organism>
<accession>A0A1Y2H963</accession>
<evidence type="ECO:0000256" key="1">
    <source>
        <dbReference type="SAM" id="SignalP"/>
    </source>
</evidence>
<dbReference type="EMBL" id="MCFL01000084">
    <property type="protein sequence ID" value="ORZ30481.1"/>
    <property type="molecule type" value="Genomic_DNA"/>
</dbReference>
<sequence>MRLRQVSALALATLKPTLFLPTVTCTKPVTCDLAVAAGAHQFRSQLNRHGLICLPSRYVVIVAMQLSPWTLPNHHHCRTCAPSCPESALGIRSCCTRNWAFSARVCRATSLCIDCFPFSSTRCPFDTPL</sequence>
<feature type="chain" id="PRO_5013005662" description="Secreted protein" evidence="1">
    <location>
        <begin position="20"/>
        <end position="129"/>
    </location>
</feature>
<evidence type="ECO:0008006" key="4">
    <source>
        <dbReference type="Google" id="ProtNLM"/>
    </source>
</evidence>
<comment type="caution">
    <text evidence="2">The sequence shown here is derived from an EMBL/GenBank/DDBJ whole genome shotgun (WGS) entry which is preliminary data.</text>
</comment>
<dbReference type="Proteomes" id="UP000193411">
    <property type="component" value="Unassembled WGS sequence"/>
</dbReference>
<keyword evidence="3" id="KW-1185">Reference proteome</keyword>
<evidence type="ECO:0000313" key="3">
    <source>
        <dbReference type="Proteomes" id="UP000193411"/>
    </source>
</evidence>
<evidence type="ECO:0000313" key="2">
    <source>
        <dbReference type="EMBL" id="ORZ30481.1"/>
    </source>
</evidence>
<reference evidence="2 3" key="1">
    <citation type="submission" date="2016-07" db="EMBL/GenBank/DDBJ databases">
        <title>Pervasive Adenine N6-methylation of Active Genes in Fungi.</title>
        <authorList>
            <consortium name="DOE Joint Genome Institute"/>
            <person name="Mondo S.J."/>
            <person name="Dannebaum R.O."/>
            <person name="Kuo R.C."/>
            <person name="Labutti K."/>
            <person name="Haridas S."/>
            <person name="Kuo A."/>
            <person name="Salamov A."/>
            <person name="Ahrendt S.R."/>
            <person name="Lipzen A."/>
            <person name="Sullivan W."/>
            <person name="Andreopoulos W.B."/>
            <person name="Clum A."/>
            <person name="Lindquist E."/>
            <person name="Daum C."/>
            <person name="Ramamoorthy G.K."/>
            <person name="Gryganskyi A."/>
            <person name="Culley D."/>
            <person name="Magnuson J.K."/>
            <person name="James T.Y."/>
            <person name="O'Malley M.A."/>
            <person name="Stajich J.E."/>
            <person name="Spatafora J.W."/>
            <person name="Visel A."/>
            <person name="Grigoriev I.V."/>
        </authorList>
    </citation>
    <scope>NUCLEOTIDE SEQUENCE [LARGE SCALE GENOMIC DNA]</scope>
    <source>
        <strain evidence="2 3">PL171</strain>
    </source>
</reference>
<protein>
    <recommendedName>
        <fullName evidence="4">Secreted protein</fullName>
    </recommendedName>
</protein>
<dbReference type="AlphaFoldDB" id="A0A1Y2H963"/>
<feature type="signal peptide" evidence="1">
    <location>
        <begin position="1"/>
        <end position="19"/>
    </location>
</feature>
<gene>
    <name evidence="2" type="ORF">BCR44DRAFT_177981</name>
</gene>
<keyword evidence="1" id="KW-0732">Signal</keyword>
<name>A0A1Y2H963_9FUNG</name>